<comment type="caution">
    <text evidence="3">The sequence shown here is derived from an EMBL/GenBank/DDBJ whole genome shotgun (WGS) entry which is preliminary data.</text>
</comment>
<dbReference type="AlphaFoldDB" id="A0A415C8L1"/>
<name>A0A415C8L1_BIFBI</name>
<feature type="compositionally biased region" description="Basic and acidic residues" evidence="2">
    <location>
        <begin position="31"/>
        <end position="46"/>
    </location>
</feature>
<gene>
    <name evidence="3" type="ORF">DW137_01505</name>
</gene>
<dbReference type="EMBL" id="QRLR01000001">
    <property type="protein sequence ID" value="RHJ24763.1"/>
    <property type="molecule type" value="Genomic_DNA"/>
</dbReference>
<dbReference type="RefSeq" id="WP_047289164.1">
    <property type="nucleotide sequence ID" value="NZ_AP031420.1"/>
</dbReference>
<feature type="region of interest" description="Disordered" evidence="2">
    <location>
        <begin position="148"/>
        <end position="187"/>
    </location>
</feature>
<evidence type="ECO:0000256" key="1">
    <source>
        <dbReference type="SAM" id="Coils"/>
    </source>
</evidence>
<sequence>MSDDSTLENQTNESDEAAIPKGTEPDSANDDADKAPWEKNGEEFSPEKAWNLIRNLRADNAKLKESDDAKAVKLREIEDANLSEKEKADRDLKEAREQLDAIRTQKAWAEAMAEHQCLTKEDFDLIGAGSPQEVREKAAKLAARLDAQAVSKTDSNHINPLLRADPTGGTDPTSKKTDDWMRSALAR</sequence>
<organism evidence="3 4">
    <name type="scientific">Bifidobacterium bifidum</name>
    <dbReference type="NCBI Taxonomy" id="1681"/>
    <lineage>
        <taxon>Bacteria</taxon>
        <taxon>Bacillati</taxon>
        <taxon>Actinomycetota</taxon>
        <taxon>Actinomycetes</taxon>
        <taxon>Bifidobacteriales</taxon>
        <taxon>Bifidobacteriaceae</taxon>
        <taxon>Bifidobacterium</taxon>
    </lineage>
</organism>
<evidence type="ECO:0000313" key="3">
    <source>
        <dbReference type="EMBL" id="RHJ24763.1"/>
    </source>
</evidence>
<evidence type="ECO:0000256" key="2">
    <source>
        <dbReference type="SAM" id="MobiDB-lite"/>
    </source>
</evidence>
<protein>
    <recommendedName>
        <fullName evidence="5">DUF4355 domain-containing protein</fullName>
    </recommendedName>
</protein>
<evidence type="ECO:0000313" key="4">
    <source>
        <dbReference type="Proteomes" id="UP000283727"/>
    </source>
</evidence>
<feature type="region of interest" description="Disordered" evidence="2">
    <location>
        <begin position="1"/>
        <end position="48"/>
    </location>
</feature>
<dbReference type="Proteomes" id="UP000283727">
    <property type="component" value="Unassembled WGS sequence"/>
</dbReference>
<reference evidence="3 4" key="1">
    <citation type="submission" date="2018-08" db="EMBL/GenBank/DDBJ databases">
        <title>A genome reference for cultivated species of the human gut microbiota.</title>
        <authorList>
            <person name="Zou Y."/>
            <person name="Xue W."/>
            <person name="Luo G."/>
        </authorList>
    </citation>
    <scope>NUCLEOTIDE SEQUENCE [LARGE SCALE GENOMIC DNA]</scope>
    <source>
        <strain evidence="3 4">AM12-10</strain>
    </source>
</reference>
<evidence type="ECO:0008006" key="5">
    <source>
        <dbReference type="Google" id="ProtNLM"/>
    </source>
</evidence>
<feature type="coiled-coil region" evidence="1">
    <location>
        <begin position="78"/>
        <end position="112"/>
    </location>
</feature>
<keyword evidence="1" id="KW-0175">Coiled coil</keyword>
<accession>A0A415C8L1</accession>
<proteinExistence type="predicted"/>